<protein>
    <submittedName>
        <fullName evidence="4">Jg26197 protein</fullName>
    </submittedName>
</protein>
<keyword evidence="1 2" id="KW-0728">SH3 domain</keyword>
<evidence type="ECO:0000259" key="3">
    <source>
        <dbReference type="PROSITE" id="PS50002"/>
    </source>
</evidence>
<dbReference type="PANTHER" id="PTHR45653">
    <property type="entry name" value="DEDICATOR OF CYTOKINESIS"/>
    <property type="match status" value="1"/>
</dbReference>
<feature type="non-terminal residue" evidence="4">
    <location>
        <position position="1"/>
    </location>
</feature>
<comment type="caution">
    <text evidence="4">The sequence shown here is derived from an EMBL/GenBank/DDBJ whole genome shotgun (WGS) entry which is preliminary data.</text>
</comment>
<evidence type="ECO:0000256" key="2">
    <source>
        <dbReference type="PROSITE-ProRule" id="PRU00192"/>
    </source>
</evidence>
<name>A0A8S4QUD1_9NEOP</name>
<evidence type="ECO:0000313" key="4">
    <source>
        <dbReference type="EMBL" id="CAH2218018.1"/>
    </source>
</evidence>
<dbReference type="InterPro" id="IPR036028">
    <property type="entry name" value="SH3-like_dom_sf"/>
</dbReference>
<evidence type="ECO:0000256" key="1">
    <source>
        <dbReference type="ARBA" id="ARBA00022443"/>
    </source>
</evidence>
<organism evidence="4 5">
    <name type="scientific">Pararge aegeria aegeria</name>
    <dbReference type="NCBI Taxonomy" id="348720"/>
    <lineage>
        <taxon>Eukaryota</taxon>
        <taxon>Metazoa</taxon>
        <taxon>Ecdysozoa</taxon>
        <taxon>Arthropoda</taxon>
        <taxon>Hexapoda</taxon>
        <taxon>Insecta</taxon>
        <taxon>Pterygota</taxon>
        <taxon>Neoptera</taxon>
        <taxon>Endopterygota</taxon>
        <taxon>Lepidoptera</taxon>
        <taxon>Glossata</taxon>
        <taxon>Ditrysia</taxon>
        <taxon>Papilionoidea</taxon>
        <taxon>Nymphalidae</taxon>
        <taxon>Satyrinae</taxon>
        <taxon>Satyrini</taxon>
        <taxon>Parargina</taxon>
        <taxon>Pararge</taxon>
    </lineage>
</organism>
<reference evidence="4" key="1">
    <citation type="submission" date="2022-03" db="EMBL/GenBank/DDBJ databases">
        <authorList>
            <person name="Lindestad O."/>
        </authorList>
    </citation>
    <scope>NUCLEOTIDE SEQUENCE</scope>
</reference>
<dbReference type="Proteomes" id="UP000838756">
    <property type="component" value="Unassembled WGS sequence"/>
</dbReference>
<dbReference type="SMART" id="SM00326">
    <property type="entry name" value="SH3"/>
    <property type="match status" value="1"/>
</dbReference>
<dbReference type="GO" id="GO:0005085">
    <property type="term" value="F:guanyl-nucleotide exchange factor activity"/>
    <property type="evidence" value="ECO:0007669"/>
    <property type="project" value="InterPro"/>
</dbReference>
<dbReference type="GO" id="GO:0031267">
    <property type="term" value="F:small GTPase binding"/>
    <property type="evidence" value="ECO:0007669"/>
    <property type="project" value="TreeGrafter"/>
</dbReference>
<dbReference type="OrthoDB" id="18896at2759"/>
<dbReference type="AlphaFoldDB" id="A0A8S4QUD1"/>
<dbReference type="GO" id="GO:0005737">
    <property type="term" value="C:cytoplasm"/>
    <property type="evidence" value="ECO:0007669"/>
    <property type="project" value="TreeGrafter"/>
</dbReference>
<sequence>MFSAAVYNFNSSKPFHLPLAVGELVHLERETELWYWGSSIRRDASGAFPKAYVTIRDCNVYRCGETVVASAGGSGVVHDIAVTLREWLQHWKLLYT</sequence>
<dbReference type="InterPro" id="IPR026791">
    <property type="entry name" value="DOCK"/>
</dbReference>
<dbReference type="PROSITE" id="PS50002">
    <property type="entry name" value="SH3"/>
    <property type="match status" value="1"/>
</dbReference>
<accession>A0A8S4QUD1</accession>
<keyword evidence="5" id="KW-1185">Reference proteome</keyword>
<dbReference type="GO" id="GO:0007264">
    <property type="term" value="P:small GTPase-mediated signal transduction"/>
    <property type="evidence" value="ECO:0007669"/>
    <property type="project" value="InterPro"/>
</dbReference>
<proteinExistence type="predicted"/>
<evidence type="ECO:0000313" key="5">
    <source>
        <dbReference type="Proteomes" id="UP000838756"/>
    </source>
</evidence>
<dbReference type="SUPFAM" id="SSF50044">
    <property type="entry name" value="SH3-domain"/>
    <property type="match status" value="1"/>
</dbReference>
<dbReference type="EMBL" id="CAKXAJ010018945">
    <property type="protein sequence ID" value="CAH2218018.1"/>
    <property type="molecule type" value="Genomic_DNA"/>
</dbReference>
<dbReference type="InterPro" id="IPR001452">
    <property type="entry name" value="SH3_domain"/>
</dbReference>
<dbReference type="PANTHER" id="PTHR45653:SF10">
    <property type="entry name" value="MYOBLAST CITY, ISOFORM B"/>
    <property type="match status" value="1"/>
</dbReference>
<feature type="domain" description="SH3" evidence="3">
    <location>
        <begin position="1"/>
        <end position="58"/>
    </location>
</feature>
<dbReference type="Gene3D" id="2.30.30.40">
    <property type="entry name" value="SH3 Domains"/>
    <property type="match status" value="1"/>
</dbReference>
<gene>
    <name evidence="4" type="primary">jg26197</name>
    <name evidence="4" type="ORF">PAEG_LOCUS5893</name>
</gene>
<dbReference type="GO" id="GO:0005886">
    <property type="term" value="C:plasma membrane"/>
    <property type="evidence" value="ECO:0007669"/>
    <property type="project" value="TreeGrafter"/>
</dbReference>